<organism evidence="2 5">
    <name type="scientific">Xanthocytophaga flava</name>
    <dbReference type="NCBI Taxonomy" id="3048013"/>
    <lineage>
        <taxon>Bacteria</taxon>
        <taxon>Pseudomonadati</taxon>
        <taxon>Bacteroidota</taxon>
        <taxon>Cytophagia</taxon>
        <taxon>Cytophagales</taxon>
        <taxon>Rhodocytophagaceae</taxon>
        <taxon>Xanthocytophaga</taxon>
    </lineage>
</organism>
<evidence type="ECO:0000313" key="2">
    <source>
        <dbReference type="EMBL" id="MDJ1483463.1"/>
    </source>
</evidence>
<evidence type="ECO:0000313" key="4">
    <source>
        <dbReference type="Proteomes" id="UP001228581"/>
    </source>
</evidence>
<gene>
    <name evidence="2" type="ORF">QNI16_23390</name>
    <name evidence="3" type="ORF">QNI19_22820</name>
</gene>
<evidence type="ECO:0000313" key="3">
    <source>
        <dbReference type="EMBL" id="MDJ1495787.1"/>
    </source>
</evidence>
<proteinExistence type="predicted"/>
<name>A0AAE3QU80_9BACT</name>
<keyword evidence="1" id="KW-1133">Transmembrane helix</keyword>
<dbReference type="EMBL" id="JASJOT010000017">
    <property type="protein sequence ID" value="MDJ1495787.1"/>
    <property type="molecule type" value="Genomic_DNA"/>
</dbReference>
<evidence type="ECO:0000256" key="1">
    <source>
        <dbReference type="SAM" id="Phobius"/>
    </source>
</evidence>
<keyword evidence="1" id="KW-0812">Transmembrane</keyword>
<dbReference type="EMBL" id="JASJOS010000011">
    <property type="protein sequence ID" value="MDJ1483463.1"/>
    <property type="molecule type" value="Genomic_DNA"/>
</dbReference>
<evidence type="ECO:0000313" key="5">
    <source>
        <dbReference type="Proteomes" id="UP001241110"/>
    </source>
</evidence>
<reference evidence="2 4" key="1">
    <citation type="submission" date="2023-05" db="EMBL/GenBank/DDBJ databases">
        <authorList>
            <person name="Zhang X."/>
        </authorList>
    </citation>
    <scope>NUCLEOTIDE SEQUENCE</scope>
    <source>
        <strain evidence="3 4">DM2B3-1</strain>
        <strain evidence="2">YF14B1</strain>
    </source>
</reference>
<comment type="caution">
    <text evidence="2">The sequence shown here is derived from an EMBL/GenBank/DDBJ whole genome shotgun (WGS) entry which is preliminary data.</text>
</comment>
<dbReference type="RefSeq" id="WP_313983342.1">
    <property type="nucleotide sequence ID" value="NZ_JASJOR010000020.1"/>
</dbReference>
<keyword evidence="1" id="KW-0472">Membrane</keyword>
<keyword evidence="4" id="KW-1185">Reference proteome</keyword>
<dbReference type="Proteomes" id="UP001241110">
    <property type="component" value="Unassembled WGS sequence"/>
</dbReference>
<dbReference type="Proteomes" id="UP001228581">
    <property type="component" value="Unassembled WGS sequence"/>
</dbReference>
<feature type="transmembrane region" description="Helical" evidence="1">
    <location>
        <begin position="6"/>
        <end position="24"/>
    </location>
</feature>
<protein>
    <recommendedName>
        <fullName evidence="6">6-phosphogluconate dehydrogenase</fullName>
    </recommendedName>
</protein>
<evidence type="ECO:0008006" key="6">
    <source>
        <dbReference type="Google" id="ProtNLM"/>
    </source>
</evidence>
<dbReference type="AlphaFoldDB" id="A0AAE3QU80"/>
<sequence>MNVFKAFGIGIVLIGIGLLVYFLFGSNSDGTRAGTIVKLSHKGVVFKTMEGQLNLGGLTYDSGSPASSLWDFSVDEDDKEVIDALKEANLNGHRVMLYYKEKFYKLPWRGETKYFVYKVEKAKN</sequence>
<accession>A0AAE3QU80</accession>